<evidence type="ECO:0000259" key="3">
    <source>
        <dbReference type="Pfam" id="PF00501"/>
    </source>
</evidence>
<sequence>LRGGRLVVVPFEVSRSPGEFLRLLVDEGVTVLNQTPSAFYQLMQADREAPDMGARLALRWVVFGGEALDVWRLTEWFDRHGDSDPVLVNMYGITETTVHVSYAALDSRIAKSGAGSVIGVGIPDLRVYVLDGGLRPVPAGVAGEMYVGGAGVARGYWNRAGLTAGRFVADPFGSAGGRMYRSGDVARWTDEGVLEFVGRADDQVKVRGFRIELGEVESVLGECAGVGQAVVVVREDRPGDRRLVAYVVPEAGVEVEASGL</sequence>
<name>A0A9X2M745_STRMQ</name>
<keyword evidence="5" id="KW-1185">Reference proteome</keyword>
<dbReference type="PANTHER" id="PTHR45527">
    <property type="entry name" value="NONRIBOSOMAL PEPTIDE SYNTHETASE"/>
    <property type="match status" value="1"/>
</dbReference>
<keyword evidence="2" id="KW-0597">Phosphoprotein</keyword>
<dbReference type="InterPro" id="IPR045851">
    <property type="entry name" value="AMP-bd_C_sf"/>
</dbReference>
<dbReference type="Gene3D" id="3.30.300.30">
    <property type="match status" value="1"/>
</dbReference>
<dbReference type="GO" id="GO:0044550">
    <property type="term" value="P:secondary metabolite biosynthetic process"/>
    <property type="evidence" value="ECO:0007669"/>
    <property type="project" value="TreeGrafter"/>
</dbReference>
<evidence type="ECO:0000256" key="2">
    <source>
        <dbReference type="ARBA" id="ARBA00022553"/>
    </source>
</evidence>
<comment type="caution">
    <text evidence="4">The sequence shown here is derived from an EMBL/GenBank/DDBJ whole genome shotgun (WGS) entry which is preliminary data.</text>
</comment>
<dbReference type="Gene3D" id="3.40.50.980">
    <property type="match status" value="1"/>
</dbReference>
<organism evidence="4 5">
    <name type="scientific">Streptomyces malaysiensis subsp. samsunensis</name>
    <dbReference type="NCBI Taxonomy" id="459658"/>
    <lineage>
        <taxon>Bacteria</taxon>
        <taxon>Bacillati</taxon>
        <taxon>Actinomycetota</taxon>
        <taxon>Actinomycetes</taxon>
        <taxon>Kitasatosporales</taxon>
        <taxon>Streptomycetaceae</taxon>
        <taxon>Streptomyces</taxon>
        <taxon>Streptomyces violaceusniger group</taxon>
    </lineage>
</organism>
<dbReference type="GO" id="GO:0031177">
    <property type="term" value="F:phosphopantetheine binding"/>
    <property type="evidence" value="ECO:0007669"/>
    <property type="project" value="TreeGrafter"/>
</dbReference>
<feature type="non-terminal residue" evidence="4">
    <location>
        <position position="260"/>
    </location>
</feature>
<dbReference type="GO" id="GO:0043041">
    <property type="term" value="P:amino acid activation for nonribosomal peptide biosynthetic process"/>
    <property type="evidence" value="ECO:0007669"/>
    <property type="project" value="TreeGrafter"/>
</dbReference>
<dbReference type="EMBL" id="JANIIC010000240">
    <property type="protein sequence ID" value="MCQ8836658.1"/>
    <property type="molecule type" value="Genomic_DNA"/>
</dbReference>
<dbReference type="RefSeq" id="WP_257636674.1">
    <property type="nucleotide sequence ID" value="NZ_JANIIC010000240.1"/>
</dbReference>
<dbReference type="InterPro" id="IPR000873">
    <property type="entry name" value="AMP-dep_synth/lig_dom"/>
</dbReference>
<evidence type="ECO:0000313" key="4">
    <source>
        <dbReference type="EMBL" id="MCQ8836658.1"/>
    </source>
</evidence>
<keyword evidence="1" id="KW-0596">Phosphopantetheine</keyword>
<accession>A0A9X2M745</accession>
<evidence type="ECO:0000313" key="5">
    <source>
        <dbReference type="Proteomes" id="UP001142400"/>
    </source>
</evidence>
<dbReference type="GO" id="GO:0005829">
    <property type="term" value="C:cytosol"/>
    <property type="evidence" value="ECO:0007669"/>
    <property type="project" value="TreeGrafter"/>
</dbReference>
<dbReference type="Proteomes" id="UP001142400">
    <property type="component" value="Unassembled WGS sequence"/>
</dbReference>
<feature type="domain" description="AMP-dependent synthetase/ligase" evidence="3">
    <location>
        <begin position="2"/>
        <end position="157"/>
    </location>
</feature>
<dbReference type="PANTHER" id="PTHR45527:SF14">
    <property type="entry name" value="PLIPASTATIN SYNTHASE SUBUNIT B"/>
    <property type="match status" value="1"/>
</dbReference>
<dbReference type="AlphaFoldDB" id="A0A9X2M745"/>
<feature type="non-terminal residue" evidence="4">
    <location>
        <position position="1"/>
    </location>
</feature>
<dbReference type="Pfam" id="PF00501">
    <property type="entry name" value="AMP-binding"/>
    <property type="match status" value="1"/>
</dbReference>
<reference evidence="4" key="1">
    <citation type="submission" date="2022-06" db="EMBL/GenBank/DDBJ databases">
        <title>WGS of actinobacteria.</title>
        <authorList>
            <person name="Thawai C."/>
        </authorList>
    </citation>
    <scope>NUCLEOTIDE SEQUENCE</scope>
    <source>
        <strain evidence="4">DSM 42010</strain>
    </source>
</reference>
<protein>
    <submittedName>
        <fullName evidence="4">AMP-binding protein</fullName>
    </submittedName>
</protein>
<evidence type="ECO:0000256" key="1">
    <source>
        <dbReference type="ARBA" id="ARBA00022450"/>
    </source>
</evidence>
<dbReference type="Gene3D" id="2.30.38.10">
    <property type="entry name" value="Luciferase, Domain 3"/>
    <property type="match status" value="1"/>
</dbReference>
<gene>
    <name evidence="4" type="ORF">NQU54_48685</name>
</gene>
<proteinExistence type="predicted"/>
<dbReference type="FunFam" id="2.30.38.10:FF:000001">
    <property type="entry name" value="Non-ribosomal peptide synthetase PvdI"/>
    <property type="match status" value="1"/>
</dbReference>
<dbReference type="SUPFAM" id="SSF56801">
    <property type="entry name" value="Acetyl-CoA synthetase-like"/>
    <property type="match status" value="1"/>
</dbReference>